<evidence type="ECO:0000256" key="2">
    <source>
        <dbReference type="ARBA" id="ARBA00034247"/>
    </source>
</evidence>
<dbReference type="HOGENOM" id="CLU_1179402_0_0_6"/>
<sequence>MSVVATAIQRYRPHGLSPDSVVSSVELSKMLELSYALENIEDDPVFWKMRKWERSNPKYNLLRQWRTLDPFKLVWDQRYWEVDLKSLLSLGEAGGGLSLIKLDLDNFKNVNTRLGHGGGDEAIKIASRIISSVCYGAGEVYRRGGDEFVIIAPELRGNEAERLSEKIRTEIESVFLAWGDSNNLETCPTASIGVVDADYGVCFDELTRAADQAQQLAKDSGKNISIYKRLIIQTD</sequence>
<evidence type="ECO:0000313" key="5">
    <source>
        <dbReference type="Proteomes" id="UP000022611"/>
    </source>
</evidence>
<dbReference type="Pfam" id="PF00990">
    <property type="entry name" value="GGDEF"/>
    <property type="match status" value="1"/>
</dbReference>
<proteinExistence type="predicted"/>
<dbReference type="CDD" id="cd01949">
    <property type="entry name" value="GGDEF"/>
    <property type="match status" value="1"/>
</dbReference>
<dbReference type="GO" id="GO:0052621">
    <property type="term" value="F:diguanylate cyclase activity"/>
    <property type="evidence" value="ECO:0007669"/>
    <property type="project" value="UniProtKB-EC"/>
</dbReference>
<dbReference type="EC" id="2.7.7.65" evidence="1"/>
<dbReference type="NCBIfam" id="TIGR00254">
    <property type="entry name" value="GGDEF"/>
    <property type="match status" value="1"/>
</dbReference>
<dbReference type="Proteomes" id="UP000022611">
    <property type="component" value="Unassembled WGS sequence"/>
</dbReference>
<comment type="catalytic activity">
    <reaction evidence="2">
        <text>2 GTP = 3',3'-c-di-GMP + 2 diphosphate</text>
        <dbReference type="Rhea" id="RHEA:24898"/>
        <dbReference type="ChEBI" id="CHEBI:33019"/>
        <dbReference type="ChEBI" id="CHEBI:37565"/>
        <dbReference type="ChEBI" id="CHEBI:58805"/>
        <dbReference type="EC" id="2.7.7.65"/>
    </reaction>
</comment>
<dbReference type="InterPro" id="IPR043128">
    <property type="entry name" value="Rev_trsase/Diguanyl_cyclase"/>
</dbReference>
<evidence type="ECO:0000259" key="3">
    <source>
        <dbReference type="PROSITE" id="PS50887"/>
    </source>
</evidence>
<comment type="caution">
    <text evidence="4">The sequence shown here is derived from an EMBL/GenBank/DDBJ whole genome shotgun (WGS) entry which is preliminary data.</text>
</comment>
<evidence type="ECO:0000313" key="4">
    <source>
        <dbReference type="EMBL" id="EXF92570.1"/>
    </source>
</evidence>
<accession>A0A010SHJ6</accession>
<dbReference type="InterPro" id="IPR000160">
    <property type="entry name" value="GGDEF_dom"/>
</dbReference>
<dbReference type="AlphaFoldDB" id="A0A010SHJ6"/>
<dbReference type="InterPro" id="IPR029787">
    <property type="entry name" value="Nucleotide_cyclase"/>
</dbReference>
<dbReference type="SMART" id="SM00267">
    <property type="entry name" value="GGDEF"/>
    <property type="match status" value="1"/>
</dbReference>
<evidence type="ECO:0000256" key="1">
    <source>
        <dbReference type="ARBA" id="ARBA00012528"/>
    </source>
</evidence>
<dbReference type="PATRIC" id="fig|1042209.11.peg.4622"/>
<dbReference type="PANTHER" id="PTHR45138:SF9">
    <property type="entry name" value="DIGUANYLATE CYCLASE DGCM-RELATED"/>
    <property type="match status" value="1"/>
</dbReference>
<reference evidence="4 5" key="1">
    <citation type="journal article" date="2011" name="J. Bacteriol.">
        <title>Draft genome sequence of the polycyclic aromatic hydrocarbon-degrading, genetically engineered bioluminescent bioreporter Pseudomonas fluorescens HK44.</title>
        <authorList>
            <person name="Chauhan A."/>
            <person name="Layton A.C."/>
            <person name="Williams D.E."/>
            <person name="Smartt A.E."/>
            <person name="Ripp S."/>
            <person name="Karpinets T.V."/>
            <person name="Brown S.D."/>
            <person name="Sayler G.S."/>
        </authorList>
    </citation>
    <scope>NUCLEOTIDE SEQUENCE [LARGE SCALE GENOMIC DNA]</scope>
    <source>
        <strain evidence="4 5">HK44</strain>
    </source>
</reference>
<dbReference type="eggNOG" id="COG3706">
    <property type="taxonomic scope" value="Bacteria"/>
</dbReference>
<protein>
    <recommendedName>
        <fullName evidence="1">diguanylate cyclase</fullName>
        <ecNumber evidence="1">2.7.7.65</ecNumber>
    </recommendedName>
</protein>
<gene>
    <name evidence="4" type="ORF">HK44_011085</name>
</gene>
<dbReference type="InterPro" id="IPR050469">
    <property type="entry name" value="Diguanylate_Cyclase"/>
</dbReference>
<dbReference type="EMBL" id="AFOY02000017">
    <property type="protein sequence ID" value="EXF92570.1"/>
    <property type="molecule type" value="Genomic_DNA"/>
</dbReference>
<name>A0A010SHJ6_PSEFL</name>
<dbReference type="Gene3D" id="3.30.70.270">
    <property type="match status" value="1"/>
</dbReference>
<dbReference type="PROSITE" id="PS50887">
    <property type="entry name" value="GGDEF"/>
    <property type="match status" value="1"/>
</dbReference>
<feature type="domain" description="GGDEF" evidence="3">
    <location>
        <begin position="95"/>
        <end position="229"/>
    </location>
</feature>
<dbReference type="PANTHER" id="PTHR45138">
    <property type="entry name" value="REGULATORY COMPONENTS OF SENSORY TRANSDUCTION SYSTEM"/>
    <property type="match status" value="1"/>
</dbReference>
<dbReference type="SUPFAM" id="SSF55073">
    <property type="entry name" value="Nucleotide cyclase"/>
    <property type="match status" value="1"/>
</dbReference>
<organism evidence="4 5">
    <name type="scientific">Pseudomonas fluorescens HK44</name>
    <dbReference type="NCBI Taxonomy" id="1042209"/>
    <lineage>
        <taxon>Bacteria</taxon>
        <taxon>Pseudomonadati</taxon>
        <taxon>Pseudomonadota</taxon>
        <taxon>Gammaproteobacteria</taxon>
        <taxon>Pseudomonadales</taxon>
        <taxon>Pseudomonadaceae</taxon>
        <taxon>Pseudomonas</taxon>
    </lineage>
</organism>